<reference evidence="1 2" key="1">
    <citation type="submission" date="2019-10" db="EMBL/GenBank/DDBJ databases">
        <title>Nonomuraea sp. nov., isolated from Phyllanthus amarus.</title>
        <authorList>
            <person name="Klykleung N."/>
            <person name="Tanasupawat S."/>
        </authorList>
    </citation>
    <scope>NUCLEOTIDE SEQUENCE [LARGE SCALE GENOMIC DNA]</scope>
    <source>
        <strain evidence="1 2">CR1-09</strain>
    </source>
</reference>
<organism evidence="1 2">
    <name type="scientific">Microbispora catharanthi</name>
    <dbReference type="NCBI Taxonomy" id="1712871"/>
    <lineage>
        <taxon>Bacteria</taxon>
        <taxon>Bacillati</taxon>
        <taxon>Actinomycetota</taxon>
        <taxon>Actinomycetes</taxon>
        <taxon>Streptosporangiales</taxon>
        <taxon>Streptosporangiaceae</taxon>
        <taxon>Microbispora</taxon>
    </lineage>
</organism>
<dbReference type="EMBL" id="VDMA02000036">
    <property type="protein sequence ID" value="KAB8175086.1"/>
    <property type="molecule type" value="Genomic_DNA"/>
</dbReference>
<accession>A0A5N6B3P8</accession>
<comment type="caution">
    <text evidence="1">The sequence shown here is derived from an EMBL/GenBank/DDBJ whole genome shotgun (WGS) entry which is preliminary data.</text>
</comment>
<dbReference type="Proteomes" id="UP000313066">
    <property type="component" value="Unassembled WGS sequence"/>
</dbReference>
<dbReference type="RefSeq" id="WP_139580431.1">
    <property type="nucleotide sequence ID" value="NZ_VDMA02000036.1"/>
</dbReference>
<evidence type="ECO:0000313" key="2">
    <source>
        <dbReference type="Proteomes" id="UP000313066"/>
    </source>
</evidence>
<gene>
    <name evidence="1" type="ORF">FH610_039905</name>
</gene>
<sequence>MTPARHLSPHLPRPQADAEALVWFAPTPTSRELVLAWTCDCLAIFFELIQSGGVAFIRRTIQDEREPVIAETHRWPLREAWLTWAAMLAGQVRVNGRGGVVESSGQ</sequence>
<evidence type="ECO:0000313" key="1">
    <source>
        <dbReference type="EMBL" id="KAB8175086.1"/>
    </source>
</evidence>
<proteinExistence type="predicted"/>
<protein>
    <submittedName>
        <fullName evidence="1">Uncharacterized protein</fullName>
    </submittedName>
</protein>
<dbReference type="AlphaFoldDB" id="A0A5N6B3P8"/>
<keyword evidence="2" id="KW-1185">Reference proteome</keyword>
<name>A0A5N6B3P8_9ACTN</name>